<dbReference type="Proteomes" id="UP001464891">
    <property type="component" value="Unassembled WGS sequence"/>
</dbReference>
<comment type="subcellular location">
    <subcellularLocation>
        <location evidence="1 6">Cell membrane</location>
        <topology evidence="1 6">Multi-pass membrane protein</topology>
    </subcellularLocation>
</comment>
<feature type="transmembrane region" description="Helical" evidence="6">
    <location>
        <begin position="46"/>
        <end position="71"/>
    </location>
</feature>
<sequence>MSASLAIALEKIQNLGVWAPIAFICIYIFAALCLIPGSLLTLGAGVLFGVVFGSIYAFVGATLGAIAAFLVGRYLARGWVAQQIEGHAKFNAVDQAVAREGLKIVLLTRLSPAFPFVLLNYVFGITQVSLRDYGLGCLGMLPPTIMYVYIGSLLGDLATLATKTTGRSRSPAELIFYSVGLVATVVVTIYVTQVAQKALDGISEGGTDVSAKR</sequence>
<comment type="similarity">
    <text evidence="6">Belongs to the TVP38/TMEM64 family.</text>
</comment>
<feature type="transmembrane region" description="Helical" evidence="6">
    <location>
        <begin position="174"/>
        <end position="191"/>
    </location>
</feature>
<proteinExistence type="inferred from homology"/>
<dbReference type="PANTHER" id="PTHR12677">
    <property type="entry name" value="GOLGI APPARATUS MEMBRANE PROTEIN TVP38-RELATED"/>
    <property type="match status" value="1"/>
</dbReference>
<dbReference type="Pfam" id="PF09335">
    <property type="entry name" value="VTT_dom"/>
    <property type="match status" value="1"/>
</dbReference>
<evidence type="ECO:0000313" key="8">
    <source>
        <dbReference type="EMBL" id="MEP0816741.1"/>
    </source>
</evidence>
<evidence type="ECO:0000256" key="2">
    <source>
        <dbReference type="ARBA" id="ARBA00022475"/>
    </source>
</evidence>
<dbReference type="InterPro" id="IPR032816">
    <property type="entry name" value="VTT_dom"/>
</dbReference>
<keyword evidence="5 6" id="KW-0472">Membrane</keyword>
<evidence type="ECO:0000256" key="6">
    <source>
        <dbReference type="RuleBase" id="RU366058"/>
    </source>
</evidence>
<dbReference type="PANTHER" id="PTHR12677:SF59">
    <property type="entry name" value="GOLGI APPARATUS MEMBRANE PROTEIN TVP38-RELATED"/>
    <property type="match status" value="1"/>
</dbReference>
<dbReference type="EMBL" id="JAMPKM010000003">
    <property type="protein sequence ID" value="MEP0816741.1"/>
    <property type="molecule type" value="Genomic_DNA"/>
</dbReference>
<keyword evidence="3 6" id="KW-0812">Transmembrane</keyword>
<evidence type="ECO:0000259" key="7">
    <source>
        <dbReference type="Pfam" id="PF09335"/>
    </source>
</evidence>
<evidence type="ECO:0000256" key="3">
    <source>
        <dbReference type="ARBA" id="ARBA00022692"/>
    </source>
</evidence>
<feature type="domain" description="VTT" evidence="7">
    <location>
        <begin position="35"/>
        <end position="152"/>
    </location>
</feature>
<feature type="transmembrane region" description="Helical" evidence="6">
    <location>
        <begin position="104"/>
        <end position="124"/>
    </location>
</feature>
<evidence type="ECO:0000256" key="5">
    <source>
        <dbReference type="ARBA" id="ARBA00023136"/>
    </source>
</evidence>
<feature type="transmembrane region" description="Helical" evidence="6">
    <location>
        <begin position="144"/>
        <end position="162"/>
    </location>
</feature>
<gene>
    <name evidence="8" type="ORF">NC998_06505</name>
</gene>
<protein>
    <recommendedName>
        <fullName evidence="6">TVP38/TMEM64 family membrane protein</fullName>
    </recommendedName>
</protein>
<dbReference type="InterPro" id="IPR015414">
    <property type="entry name" value="TMEM64"/>
</dbReference>
<reference evidence="8 9" key="1">
    <citation type="submission" date="2022-04" db="EMBL/GenBank/DDBJ databases">
        <title>Positive selection, recombination, and allopatry shape intraspecific diversity of widespread and dominant cyanobacteria.</title>
        <authorList>
            <person name="Wei J."/>
            <person name="Shu W."/>
            <person name="Hu C."/>
        </authorList>
    </citation>
    <scope>NUCLEOTIDE SEQUENCE [LARGE SCALE GENOMIC DNA]</scope>
    <source>
        <strain evidence="8 9">GB2-A4</strain>
    </source>
</reference>
<evidence type="ECO:0000313" key="9">
    <source>
        <dbReference type="Proteomes" id="UP001464891"/>
    </source>
</evidence>
<organism evidence="8 9">
    <name type="scientific">Trichocoleus desertorum GB2-A4</name>
    <dbReference type="NCBI Taxonomy" id="2933944"/>
    <lineage>
        <taxon>Bacteria</taxon>
        <taxon>Bacillati</taxon>
        <taxon>Cyanobacteriota</taxon>
        <taxon>Cyanophyceae</taxon>
        <taxon>Leptolyngbyales</taxon>
        <taxon>Trichocoleusaceae</taxon>
        <taxon>Trichocoleus</taxon>
    </lineage>
</organism>
<keyword evidence="9" id="KW-1185">Reference proteome</keyword>
<dbReference type="RefSeq" id="WP_242017014.1">
    <property type="nucleotide sequence ID" value="NZ_JAMPKM010000003.1"/>
</dbReference>
<comment type="caution">
    <text evidence="8">The sequence shown here is derived from an EMBL/GenBank/DDBJ whole genome shotgun (WGS) entry which is preliminary data.</text>
</comment>
<feature type="transmembrane region" description="Helical" evidence="6">
    <location>
        <begin position="21"/>
        <end position="40"/>
    </location>
</feature>
<keyword evidence="4 6" id="KW-1133">Transmembrane helix</keyword>
<name>A0ABV0J6R0_9CYAN</name>
<evidence type="ECO:0000256" key="4">
    <source>
        <dbReference type="ARBA" id="ARBA00022989"/>
    </source>
</evidence>
<evidence type="ECO:0000256" key="1">
    <source>
        <dbReference type="ARBA" id="ARBA00004651"/>
    </source>
</evidence>
<accession>A0ABV0J6R0</accession>
<keyword evidence="2 6" id="KW-1003">Cell membrane</keyword>